<dbReference type="EMBL" id="NBCO01000019">
    <property type="protein sequence ID" value="ORC87868.1"/>
    <property type="molecule type" value="Genomic_DNA"/>
</dbReference>
<accession>A0A1X0NTK3</accession>
<dbReference type="InterPro" id="IPR019128">
    <property type="entry name" value="Dcc1"/>
</dbReference>
<evidence type="ECO:0000256" key="3">
    <source>
        <dbReference type="SAM" id="MobiDB-lite"/>
    </source>
</evidence>
<dbReference type="Proteomes" id="UP000192257">
    <property type="component" value="Unassembled WGS sequence"/>
</dbReference>
<keyword evidence="2" id="KW-0235">DNA replication</keyword>
<comment type="similarity">
    <text evidence="1">Belongs to the DCC1 family.</text>
</comment>
<evidence type="ECO:0000313" key="4">
    <source>
        <dbReference type="EMBL" id="ORC87868.1"/>
    </source>
</evidence>
<dbReference type="PANTHER" id="PTHR13395:SF6">
    <property type="entry name" value="SISTER CHROMATID COHESION PROTEIN DCC1"/>
    <property type="match status" value="1"/>
</dbReference>
<dbReference type="GO" id="GO:0000785">
    <property type="term" value="C:chromatin"/>
    <property type="evidence" value="ECO:0007669"/>
    <property type="project" value="TreeGrafter"/>
</dbReference>
<dbReference type="PANTHER" id="PTHR13395">
    <property type="entry name" value="SISTER CHROMATID COHESION PROTEIN DCC1-RELATED"/>
    <property type="match status" value="1"/>
</dbReference>
<dbReference type="GO" id="GO:0034088">
    <property type="term" value="P:maintenance of mitotic sister chromatid cohesion"/>
    <property type="evidence" value="ECO:0007669"/>
    <property type="project" value="TreeGrafter"/>
</dbReference>
<protein>
    <submittedName>
        <fullName evidence="4">Sister chromatid cohesion protein DCC1</fullName>
    </submittedName>
</protein>
<dbReference type="VEuPathDB" id="TriTrypDB:TM35_000191120"/>
<name>A0A1X0NTK3_9TRYP</name>
<gene>
    <name evidence="4" type="ORF">TM35_000191120</name>
</gene>
<dbReference type="GO" id="GO:0031390">
    <property type="term" value="C:Ctf18 RFC-like complex"/>
    <property type="evidence" value="ECO:0007669"/>
    <property type="project" value="InterPro"/>
</dbReference>
<dbReference type="GO" id="GO:0000775">
    <property type="term" value="C:chromosome, centromeric region"/>
    <property type="evidence" value="ECO:0007669"/>
    <property type="project" value="TreeGrafter"/>
</dbReference>
<evidence type="ECO:0000256" key="1">
    <source>
        <dbReference type="ARBA" id="ARBA00007017"/>
    </source>
</evidence>
<comment type="caution">
    <text evidence="4">The sequence shown here is derived from an EMBL/GenBank/DDBJ whole genome shotgun (WGS) entry which is preliminary data.</text>
</comment>
<proteinExistence type="inferred from homology"/>
<dbReference type="GeneID" id="39986390"/>
<feature type="region of interest" description="Disordered" evidence="3">
    <location>
        <begin position="36"/>
        <end position="55"/>
    </location>
</feature>
<keyword evidence="5" id="KW-1185">Reference proteome</keyword>
<reference evidence="4 5" key="1">
    <citation type="submission" date="2017-03" db="EMBL/GenBank/DDBJ databases">
        <title>An alternative strategy for trypanosome survival in the mammalian bloodstream revealed through genome and transcriptome analysis of the ubiquitous bovine parasite Trypanosoma (Megatrypanum) theileri.</title>
        <authorList>
            <person name="Kelly S."/>
            <person name="Ivens A."/>
            <person name="Mott A."/>
            <person name="O'Neill E."/>
            <person name="Emms D."/>
            <person name="Macleod O."/>
            <person name="Voorheis P."/>
            <person name="Matthews J."/>
            <person name="Matthews K."/>
            <person name="Carrington M."/>
        </authorList>
    </citation>
    <scope>NUCLEOTIDE SEQUENCE [LARGE SCALE GENOMIC DNA]</scope>
    <source>
        <strain evidence="4">Edinburgh</strain>
    </source>
</reference>
<dbReference type="Pfam" id="PF09724">
    <property type="entry name" value="Dcc1"/>
    <property type="match status" value="1"/>
</dbReference>
<dbReference type="RefSeq" id="XP_028881934.1">
    <property type="nucleotide sequence ID" value="XM_029026610.1"/>
</dbReference>
<sequence>MKYVTLRSDFADHGEYRLLAVDPQCAQELREKVTARTLERSGESGSLRENSGDFNYPQEDDRTLLMIKGKDQLLLCNGTQTFRVRRVEYSNMLLLAEEHPMSESEAEAFAHTSRTINCTAGSSELKDKKKHVVVCAAERIFEARPARAYRDAFLLLEKDPITIEELEADVNNSIDEENFLQDTAAAAASVVASPVVRNKNSGKNHHRHYTFPELVALSRCSARELADMLSDAGAVVHCGCVRLLDPSLLREALQAVLFFFEGAECATWEAAESHLCPAVYTAVVLHAVRAVFGRRDPPAPGETAAAALLNARKVLQALAAATILTDADTTAVTTDDGGDDSAEEGEVRSFPSLEFERFYNAWVDRIPASFFACGAAPPRANPPALLALLHGAVIVSGEPRHLNSNANGSVGVSVNVGSASVVWAPHESLPAELSRRIRRLFALRSGRWEAAALRAYVEPLLDPSDTFEHVVLRYAKEYRTPQQPVTYGSLA</sequence>
<evidence type="ECO:0000313" key="5">
    <source>
        <dbReference type="Proteomes" id="UP000192257"/>
    </source>
</evidence>
<dbReference type="GO" id="GO:0006260">
    <property type="term" value="P:DNA replication"/>
    <property type="evidence" value="ECO:0007669"/>
    <property type="project" value="UniProtKB-KW"/>
</dbReference>
<organism evidence="4 5">
    <name type="scientific">Trypanosoma theileri</name>
    <dbReference type="NCBI Taxonomy" id="67003"/>
    <lineage>
        <taxon>Eukaryota</taxon>
        <taxon>Discoba</taxon>
        <taxon>Euglenozoa</taxon>
        <taxon>Kinetoplastea</taxon>
        <taxon>Metakinetoplastina</taxon>
        <taxon>Trypanosomatida</taxon>
        <taxon>Trypanosomatidae</taxon>
        <taxon>Trypanosoma</taxon>
    </lineage>
</organism>
<dbReference type="OrthoDB" id="276989at2759"/>
<dbReference type="STRING" id="67003.A0A1X0NTK3"/>
<dbReference type="AlphaFoldDB" id="A0A1X0NTK3"/>
<evidence type="ECO:0000256" key="2">
    <source>
        <dbReference type="ARBA" id="ARBA00022705"/>
    </source>
</evidence>
<feature type="compositionally biased region" description="Polar residues" evidence="3">
    <location>
        <begin position="43"/>
        <end position="53"/>
    </location>
</feature>